<feature type="domain" description="Acyl-CoA oxidase C-alpha1" evidence="1">
    <location>
        <begin position="1"/>
        <end position="49"/>
    </location>
</feature>
<dbReference type="GO" id="GO:0033540">
    <property type="term" value="P:fatty acid beta-oxidation using acyl-CoA oxidase"/>
    <property type="evidence" value="ECO:0007669"/>
    <property type="project" value="TreeGrafter"/>
</dbReference>
<reference evidence="2 3" key="1">
    <citation type="submission" date="2015-09" db="EMBL/GenBank/DDBJ databases">
        <title>Draft genome of the parasitic nematode Teladorsagia circumcincta isolate WARC Sus (inbred).</title>
        <authorList>
            <person name="Mitreva M."/>
        </authorList>
    </citation>
    <scope>NUCLEOTIDE SEQUENCE [LARGE SCALE GENOMIC DNA]</scope>
    <source>
        <strain evidence="2 3">S</strain>
    </source>
</reference>
<proteinExistence type="predicted"/>
<feature type="non-terminal residue" evidence="2">
    <location>
        <position position="1"/>
    </location>
</feature>
<dbReference type="PANTHER" id="PTHR10909">
    <property type="entry name" value="ELECTRON TRANSPORT OXIDOREDUCTASE"/>
    <property type="match status" value="1"/>
</dbReference>
<protein>
    <recommendedName>
        <fullName evidence="1">Acyl-CoA oxidase C-alpha1 domain-containing protein</fullName>
    </recommendedName>
</protein>
<dbReference type="Pfam" id="PF22924">
    <property type="entry name" value="ACOX_C_alpha1"/>
    <property type="match status" value="1"/>
</dbReference>
<dbReference type="InterPro" id="IPR012258">
    <property type="entry name" value="Acyl-CoA_oxidase"/>
</dbReference>
<dbReference type="EMBL" id="KZ379025">
    <property type="protein sequence ID" value="PIO56288.1"/>
    <property type="molecule type" value="Genomic_DNA"/>
</dbReference>
<dbReference type="InterPro" id="IPR055060">
    <property type="entry name" value="ACOX_C_alpha1"/>
</dbReference>
<dbReference type="GO" id="GO:0005504">
    <property type="term" value="F:fatty acid binding"/>
    <property type="evidence" value="ECO:0007669"/>
    <property type="project" value="TreeGrafter"/>
</dbReference>
<dbReference type="Gene3D" id="1.20.140.10">
    <property type="entry name" value="Butyryl-CoA Dehydrogenase, subunit A, domain 3"/>
    <property type="match status" value="1"/>
</dbReference>
<dbReference type="AlphaFoldDB" id="A0A2G9TEH3"/>
<dbReference type="OrthoDB" id="538336at2759"/>
<dbReference type="PANTHER" id="PTHR10909:SF351">
    <property type="entry name" value="ACYL-COENZYME A OXIDASE"/>
    <property type="match status" value="1"/>
</dbReference>
<feature type="non-terminal residue" evidence="2">
    <location>
        <position position="101"/>
    </location>
</feature>
<gene>
    <name evidence="2" type="ORF">TELCIR_22313</name>
</gene>
<accession>A0A2G9TEH3</accession>
<evidence type="ECO:0000313" key="3">
    <source>
        <dbReference type="Proteomes" id="UP000230423"/>
    </source>
</evidence>
<dbReference type="InterPro" id="IPR036250">
    <property type="entry name" value="AcylCo_DH-like_C"/>
</dbReference>
<evidence type="ECO:0000313" key="2">
    <source>
        <dbReference type="EMBL" id="PIO56288.1"/>
    </source>
</evidence>
<keyword evidence="3" id="KW-1185">Reference proteome</keyword>
<dbReference type="SUPFAM" id="SSF47203">
    <property type="entry name" value="Acyl-CoA dehydrogenase C-terminal domain-like"/>
    <property type="match status" value="1"/>
</dbReference>
<dbReference type="GO" id="GO:0005777">
    <property type="term" value="C:peroxisome"/>
    <property type="evidence" value="ECO:0007669"/>
    <property type="project" value="InterPro"/>
</dbReference>
<name>A0A2G9TEH3_TELCI</name>
<organism evidence="2 3">
    <name type="scientific">Teladorsagia circumcincta</name>
    <name type="common">Brown stomach worm</name>
    <name type="synonym">Ostertagia circumcincta</name>
    <dbReference type="NCBI Taxonomy" id="45464"/>
    <lineage>
        <taxon>Eukaryota</taxon>
        <taxon>Metazoa</taxon>
        <taxon>Ecdysozoa</taxon>
        <taxon>Nematoda</taxon>
        <taxon>Chromadorea</taxon>
        <taxon>Rhabditida</taxon>
        <taxon>Rhabditina</taxon>
        <taxon>Rhabditomorpha</taxon>
        <taxon>Strongyloidea</taxon>
        <taxon>Trichostrongylidae</taxon>
        <taxon>Teladorsagia</taxon>
    </lineage>
</organism>
<dbReference type="GO" id="GO:0003997">
    <property type="term" value="F:acyl-CoA oxidase activity"/>
    <property type="evidence" value="ECO:0007669"/>
    <property type="project" value="InterPro"/>
</dbReference>
<dbReference type="GO" id="GO:0055088">
    <property type="term" value="P:lipid homeostasis"/>
    <property type="evidence" value="ECO:0007669"/>
    <property type="project" value="TreeGrafter"/>
</dbReference>
<sequence length="101" mass="11185">GIEQCRLACGGHGYSLASAFPEIYAYSVGGCTYEGENIVMLLQVARFLMKAAEEVHTGNARLATICAYLAKSDTAHSNFKTWQMYSDSDIVRDFEHVARKQ</sequence>
<dbReference type="Proteomes" id="UP000230423">
    <property type="component" value="Unassembled WGS sequence"/>
</dbReference>
<evidence type="ECO:0000259" key="1">
    <source>
        <dbReference type="Pfam" id="PF22924"/>
    </source>
</evidence>
<dbReference type="GO" id="GO:0071949">
    <property type="term" value="F:FAD binding"/>
    <property type="evidence" value="ECO:0007669"/>
    <property type="project" value="InterPro"/>
</dbReference>